<gene>
    <name evidence="1" type="ORF">Adt_44151</name>
</gene>
<name>A0ABD1PA12_9LAMI</name>
<evidence type="ECO:0000313" key="2">
    <source>
        <dbReference type="Proteomes" id="UP001604336"/>
    </source>
</evidence>
<sequence length="139" mass="16152">MMQENCLQPFKLPEPVLCTGGYLQIELLGRVQRQETDGLFYICVCHVRVLGRPLYPAFDVEILKPHENFLLKYIPEALSSVLKSFSRDEIPLLRQLEDKMKWERVSLLENLLRGIQHGPNNPFGWGDEDDEELDEVLIL</sequence>
<dbReference type="PANTHER" id="PTHR39741">
    <property type="entry name" value="F-BOX DOMAIN CONTAINING PROTEIN, EXPRESSED"/>
    <property type="match status" value="1"/>
</dbReference>
<dbReference type="InterPro" id="IPR055336">
    <property type="entry name" value="At4g00755-like"/>
</dbReference>
<evidence type="ECO:0000313" key="1">
    <source>
        <dbReference type="EMBL" id="KAL2460731.1"/>
    </source>
</evidence>
<dbReference type="AlphaFoldDB" id="A0ABD1PA12"/>
<keyword evidence="2" id="KW-1185">Reference proteome</keyword>
<organism evidence="1 2">
    <name type="scientific">Abeliophyllum distichum</name>
    <dbReference type="NCBI Taxonomy" id="126358"/>
    <lineage>
        <taxon>Eukaryota</taxon>
        <taxon>Viridiplantae</taxon>
        <taxon>Streptophyta</taxon>
        <taxon>Embryophyta</taxon>
        <taxon>Tracheophyta</taxon>
        <taxon>Spermatophyta</taxon>
        <taxon>Magnoliopsida</taxon>
        <taxon>eudicotyledons</taxon>
        <taxon>Gunneridae</taxon>
        <taxon>Pentapetalae</taxon>
        <taxon>asterids</taxon>
        <taxon>lamiids</taxon>
        <taxon>Lamiales</taxon>
        <taxon>Oleaceae</taxon>
        <taxon>Forsythieae</taxon>
        <taxon>Abeliophyllum</taxon>
    </lineage>
</organism>
<accession>A0ABD1PA12</accession>
<dbReference type="EMBL" id="JBFOLK010000014">
    <property type="protein sequence ID" value="KAL2460731.1"/>
    <property type="molecule type" value="Genomic_DNA"/>
</dbReference>
<dbReference type="Proteomes" id="UP001604336">
    <property type="component" value="Unassembled WGS sequence"/>
</dbReference>
<dbReference type="PANTHER" id="PTHR39741:SF14">
    <property type="entry name" value="F-BOX DOMAIN-CONTAINING PROTEIN"/>
    <property type="match status" value="1"/>
</dbReference>
<reference evidence="2" key="1">
    <citation type="submission" date="2024-07" db="EMBL/GenBank/DDBJ databases">
        <title>Two chromosome-level genome assemblies of Korean endemic species Abeliophyllum distichum and Forsythia ovata (Oleaceae).</title>
        <authorList>
            <person name="Jang H."/>
        </authorList>
    </citation>
    <scope>NUCLEOTIDE SEQUENCE [LARGE SCALE GENOMIC DNA]</scope>
</reference>
<protein>
    <submittedName>
        <fullName evidence="1">F-box protein</fullName>
    </submittedName>
</protein>
<comment type="caution">
    <text evidence="1">The sequence shown here is derived from an EMBL/GenBank/DDBJ whole genome shotgun (WGS) entry which is preliminary data.</text>
</comment>
<proteinExistence type="predicted"/>